<feature type="coiled-coil region" evidence="1">
    <location>
        <begin position="365"/>
        <end position="428"/>
    </location>
</feature>
<evidence type="ECO:0000256" key="1">
    <source>
        <dbReference type="SAM" id="Coils"/>
    </source>
</evidence>
<dbReference type="Proteomes" id="UP000470772">
    <property type="component" value="Unassembled WGS sequence"/>
</dbReference>
<gene>
    <name evidence="3" type="ORF">GC250_01805</name>
</gene>
<dbReference type="Gene3D" id="2.60.40.1120">
    <property type="entry name" value="Carboxypeptidase-like, regulatory domain"/>
    <property type="match status" value="1"/>
</dbReference>
<dbReference type="EMBL" id="WGGD01000005">
    <property type="protein sequence ID" value="MUN28228.1"/>
    <property type="molecule type" value="Genomic_DNA"/>
</dbReference>
<dbReference type="RefSeq" id="WP_054838190.1">
    <property type="nucleotide sequence ID" value="NZ_BBBY01000006.1"/>
</dbReference>
<evidence type="ECO:0000256" key="2">
    <source>
        <dbReference type="SAM" id="Phobius"/>
    </source>
</evidence>
<proteinExistence type="predicted"/>
<reference evidence="3 4" key="1">
    <citation type="submission" date="2019-10" db="EMBL/GenBank/DDBJ databases">
        <title>Sequencing and Assembly of Multiple Reported Metal-Biooxidizing Members of the Extremely Thermoacidophilic Archaeal Family Sulfolobaceae.</title>
        <authorList>
            <person name="Counts J.A."/>
            <person name="Kelly R.M."/>
        </authorList>
    </citation>
    <scope>NUCLEOTIDE SEQUENCE [LARGE SCALE GENOMIC DNA]</scope>
    <source>
        <strain evidence="3 4">DSM 6482</strain>
    </source>
</reference>
<evidence type="ECO:0008006" key="5">
    <source>
        <dbReference type="Google" id="ProtNLM"/>
    </source>
</evidence>
<keyword evidence="2" id="KW-1133">Transmembrane helix</keyword>
<sequence>MKVNRIGIIMALVAMSFIFTSFTGLLAGATITGGGFTIYSPSQNNQVYQYGQTVTLTFTSPYKNSEFTITIDHYENGIPKLYNSIGAITNSTGGFSGAILSGDNPTGTYLIIVNDAQYSASVAFNVTIVPPHYEQATLQVTVENETNEPIIGATVEVLNSTTNALVTSGTTTSSGTVSLTVPYFGVPVTYIVKASASGYVTENTTVNVTSNGTFPVTLILPKTGFILVEEGVFQNGQSIAPPTDNFVNVYQGIPLTIEYKAVNDGMPAKGAEITEMVTFPNGSTVDYTGTVGSTGLVNITFTPTISPNTTLNMIIKASATYNSMNTSLPYSIYVTATFNYYKTISEIESEISSLESTTSYLNKSIMSLNSTVSSLESKITSLSNELSSLNKTLISLNNTVTNINSTTVPNLEAKISSLSSQISSLKSELSSVNSTVSSLKSSVSSATTLIYAALIAGIIGLIIAIVAIVLVLRKIK</sequence>
<organism evidence="3 4">
    <name type="scientific">Sulfuracidifex metallicus DSM 6482 = JCM 9184</name>
    <dbReference type="NCBI Taxonomy" id="523847"/>
    <lineage>
        <taxon>Archaea</taxon>
        <taxon>Thermoproteota</taxon>
        <taxon>Thermoprotei</taxon>
        <taxon>Sulfolobales</taxon>
        <taxon>Sulfolobaceae</taxon>
        <taxon>Sulfuracidifex</taxon>
    </lineage>
</organism>
<dbReference type="OrthoDB" id="43546at2157"/>
<protein>
    <recommendedName>
        <fullName evidence="5">S-layer protein</fullName>
    </recommendedName>
</protein>
<dbReference type="SUPFAM" id="SSF49464">
    <property type="entry name" value="Carboxypeptidase regulatory domain-like"/>
    <property type="match status" value="1"/>
</dbReference>
<dbReference type="SUPFAM" id="SSF58100">
    <property type="entry name" value="Bacterial hemolysins"/>
    <property type="match status" value="1"/>
</dbReference>
<feature type="transmembrane region" description="Helical" evidence="2">
    <location>
        <begin position="449"/>
        <end position="472"/>
    </location>
</feature>
<keyword evidence="4" id="KW-1185">Reference proteome</keyword>
<keyword evidence="2" id="KW-0812">Transmembrane</keyword>
<comment type="caution">
    <text evidence="3">The sequence shown here is derived from an EMBL/GenBank/DDBJ whole genome shotgun (WGS) entry which is preliminary data.</text>
</comment>
<dbReference type="AlphaFoldDB" id="A0A6A9QKH6"/>
<keyword evidence="1" id="KW-0175">Coiled coil</keyword>
<evidence type="ECO:0000313" key="3">
    <source>
        <dbReference type="EMBL" id="MUN28228.1"/>
    </source>
</evidence>
<dbReference type="Gene3D" id="1.20.5.340">
    <property type="match status" value="2"/>
</dbReference>
<evidence type="ECO:0000313" key="4">
    <source>
        <dbReference type="Proteomes" id="UP000470772"/>
    </source>
</evidence>
<accession>A0A6A9QKH6</accession>
<keyword evidence="2" id="KW-0472">Membrane</keyword>
<name>A0A6A9QKH6_SULME</name>
<dbReference type="InterPro" id="IPR008969">
    <property type="entry name" value="CarboxyPept-like_regulatory"/>
</dbReference>